<feature type="non-terminal residue" evidence="1">
    <location>
        <position position="19"/>
    </location>
</feature>
<evidence type="ECO:0000313" key="1">
    <source>
        <dbReference type="EMBL" id="MCI49663.1"/>
    </source>
</evidence>
<name>A0A392SLB5_9FABA</name>
<comment type="caution">
    <text evidence="1">The sequence shown here is derived from an EMBL/GenBank/DDBJ whole genome shotgun (WGS) entry which is preliminary data.</text>
</comment>
<accession>A0A392SLB5</accession>
<dbReference type="Proteomes" id="UP000265520">
    <property type="component" value="Unassembled WGS sequence"/>
</dbReference>
<dbReference type="AlphaFoldDB" id="A0A392SLB5"/>
<dbReference type="EMBL" id="LXQA010404706">
    <property type="protein sequence ID" value="MCI49663.1"/>
    <property type="molecule type" value="Genomic_DNA"/>
</dbReference>
<reference evidence="1 2" key="1">
    <citation type="journal article" date="2018" name="Front. Plant Sci.">
        <title>Red Clover (Trifolium pratense) and Zigzag Clover (T. medium) - A Picture of Genomic Similarities and Differences.</title>
        <authorList>
            <person name="Dluhosova J."/>
            <person name="Istvanek J."/>
            <person name="Nedelnik J."/>
            <person name="Repkova J."/>
        </authorList>
    </citation>
    <scope>NUCLEOTIDE SEQUENCE [LARGE SCALE GENOMIC DNA]</scope>
    <source>
        <strain evidence="2">cv. 10/8</strain>
        <tissue evidence="1">Leaf</tissue>
    </source>
</reference>
<evidence type="ECO:0000313" key="2">
    <source>
        <dbReference type="Proteomes" id="UP000265520"/>
    </source>
</evidence>
<protein>
    <submittedName>
        <fullName evidence="1">Uncharacterized protein</fullName>
    </submittedName>
</protein>
<organism evidence="1 2">
    <name type="scientific">Trifolium medium</name>
    <dbReference type="NCBI Taxonomy" id="97028"/>
    <lineage>
        <taxon>Eukaryota</taxon>
        <taxon>Viridiplantae</taxon>
        <taxon>Streptophyta</taxon>
        <taxon>Embryophyta</taxon>
        <taxon>Tracheophyta</taxon>
        <taxon>Spermatophyta</taxon>
        <taxon>Magnoliopsida</taxon>
        <taxon>eudicotyledons</taxon>
        <taxon>Gunneridae</taxon>
        <taxon>Pentapetalae</taxon>
        <taxon>rosids</taxon>
        <taxon>fabids</taxon>
        <taxon>Fabales</taxon>
        <taxon>Fabaceae</taxon>
        <taxon>Papilionoideae</taxon>
        <taxon>50 kb inversion clade</taxon>
        <taxon>NPAAA clade</taxon>
        <taxon>Hologalegina</taxon>
        <taxon>IRL clade</taxon>
        <taxon>Trifolieae</taxon>
        <taxon>Trifolium</taxon>
    </lineage>
</organism>
<sequence>MCAQVIGAKMVPIVIVLGR</sequence>
<proteinExistence type="predicted"/>
<keyword evidence="2" id="KW-1185">Reference proteome</keyword>